<comment type="similarity">
    <text evidence="2 12">Belongs to the TIM50 family.</text>
</comment>
<keyword evidence="10 12" id="KW-0496">Mitochondrion</keyword>
<evidence type="ECO:0000259" key="14">
    <source>
        <dbReference type="PROSITE" id="PS50969"/>
    </source>
</evidence>
<dbReference type="Pfam" id="PF03031">
    <property type="entry name" value="NIF"/>
    <property type="match status" value="1"/>
</dbReference>
<evidence type="ECO:0000313" key="16">
    <source>
        <dbReference type="Proteomes" id="UP000281553"/>
    </source>
</evidence>
<keyword evidence="8" id="KW-1133">Transmembrane helix</keyword>
<evidence type="ECO:0000256" key="5">
    <source>
        <dbReference type="ARBA" id="ARBA00022792"/>
    </source>
</evidence>
<dbReference type="AlphaFoldDB" id="A0A3P7L6M4"/>
<keyword evidence="6 12" id="KW-0653">Protein transport</keyword>
<keyword evidence="4" id="KW-0812">Transmembrane</keyword>
<evidence type="ECO:0000256" key="9">
    <source>
        <dbReference type="ARBA" id="ARBA00023010"/>
    </source>
</evidence>
<evidence type="ECO:0000256" key="11">
    <source>
        <dbReference type="ARBA" id="ARBA00023136"/>
    </source>
</evidence>
<sequence>PPYTLVIEINDVLVHPDWRFRSGWRFKKRPALELFLQQLSPFYEVVTFTNESAMTGMPILAQLDPQGQYIHYRLFREATRYRNGKHIKDLSCLNRDLSRVILVDWNPDAATLQPRNSFIVNRWTGNDSDRELIDLAAFLRMVAMSGVDDVRPVLEHYGQFEDPLKKFKEKHEQLMEAQEKRREEQEQLAAKRKAKYTSFGFGGFGR</sequence>
<evidence type="ECO:0000256" key="12">
    <source>
        <dbReference type="RuleBase" id="RU365079"/>
    </source>
</evidence>
<dbReference type="FunFam" id="3.40.50.1000:FF:000019">
    <property type="entry name" value="Mitochondrial import inner membrane translocase subunit TIM50"/>
    <property type="match status" value="1"/>
</dbReference>
<dbReference type="InterPro" id="IPR023214">
    <property type="entry name" value="HAD_sf"/>
</dbReference>
<evidence type="ECO:0000256" key="2">
    <source>
        <dbReference type="ARBA" id="ARBA00006344"/>
    </source>
</evidence>
<reference evidence="15 16" key="1">
    <citation type="submission" date="2018-11" db="EMBL/GenBank/DDBJ databases">
        <authorList>
            <consortium name="Pathogen Informatics"/>
        </authorList>
    </citation>
    <scope>NUCLEOTIDE SEQUENCE [LARGE SCALE GENOMIC DNA]</scope>
</reference>
<feature type="domain" description="FCP1 homology" evidence="14">
    <location>
        <begin position="1"/>
        <end position="142"/>
    </location>
</feature>
<evidence type="ECO:0000256" key="4">
    <source>
        <dbReference type="ARBA" id="ARBA00022692"/>
    </source>
</evidence>
<dbReference type="OrthoDB" id="287041at2759"/>
<dbReference type="InterPro" id="IPR050365">
    <property type="entry name" value="TIM50"/>
</dbReference>
<comment type="subunit">
    <text evidence="12">Component of the TIM23 complex.</text>
</comment>
<evidence type="ECO:0000256" key="1">
    <source>
        <dbReference type="ARBA" id="ARBA00004434"/>
    </source>
</evidence>
<comment type="function">
    <text evidence="12">Essential component of the TIM23 complex, a complex that mediates the translocation of transit peptide-containing proteins across the mitochondrial inner membrane.</text>
</comment>
<dbReference type="GO" id="GO:0015031">
    <property type="term" value="P:protein transport"/>
    <property type="evidence" value="ECO:0007669"/>
    <property type="project" value="UniProtKB-KW"/>
</dbReference>
<dbReference type="Proteomes" id="UP000281553">
    <property type="component" value="Unassembled WGS sequence"/>
</dbReference>
<accession>A0A3P7L6M4</accession>
<dbReference type="EMBL" id="UYRU01053185">
    <property type="protein sequence ID" value="VDN12154.1"/>
    <property type="molecule type" value="Genomic_DNA"/>
</dbReference>
<dbReference type="PANTHER" id="PTHR12210">
    <property type="entry name" value="DULLARD PROTEIN PHOSPHATASE"/>
    <property type="match status" value="1"/>
</dbReference>
<keyword evidence="5" id="KW-0999">Mitochondrion inner membrane</keyword>
<organism evidence="15 16">
    <name type="scientific">Dibothriocephalus latus</name>
    <name type="common">Fish tapeworm</name>
    <name type="synonym">Diphyllobothrium latum</name>
    <dbReference type="NCBI Taxonomy" id="60516"/>
    <lineage>
        <taxon>Eukaryota</taxon>
        <taxon>Metazoa</taxon>
        <taxon>Spiralia</taxon>
        <taxon>Lophotrochozoa</taxon>
        <taxon>Platyhelminthes</taxon>
        <taxon>Cestoda</taxon>
        <taxon>Eucestoda</taxon>
        <taxon>Diphyllobothriidea</taxon>
        <taxon>Diphyllobothriidae</taxon>
        <taxon>Dibothriocephalus</taxon>
    </lineage>
</organism>
<feature type="non-terminal residue" evidence="15">
    <location>
        <position position="1"/>
    </location>
</feature>
<gene>
    <name evidence="15" type="ORF">DILT_LOCUS7985</name>
</gene>
<keyword evidence="7 12" id="KW-0809">Transit peptide</keyword>
<dbReference type="InterPro" id="IPR004274">
    <property type="entry name" value="FCP1_dom"/>
</dbReference>
<dbReference type="Gene3D" id="3.40.50.1000">
    <property type="entry name" value="HAD superfamily/HAD-like"/>
    <property type="match status" value="1"/>
</dbReference>
<keyword evidence="11" id="KW-0472">Membrane</keyword>
<evidence type="ECO:0000256" key="13">
    <source>
        <dbReference type="SAM" id="Coils"/>
    </source>
</evidence>
<dbReference type="InterPro" id="IPR036412">
    <property type="entry name" value="HAD-like_sf"/>
</dbReference>
<evidence type="ECO:0000256" key="6">
    <source>
        <dbReference type="ARBA" id="ARBA00022927"/>
    </source>
</evidence>
<evidence type="ECO:0000256" key="8">
    <source>
        <dbReference type="ARBA" id="ARBA00022989"/>
    </source>
</evidence>
<evidence type="ECO:0000313" key="15">
    <source>
        <dbReference type="EMBL" id="VDN12154.1"/>
    </source>
</evidence>
<evidence type="ECO:0000256" key="10">
    <source>
        <dbReference type="ARBA" id="ARBA00023128"/>
    </source>
</evidence>
<feature type="coiled-coil region" evidence="13">
    <location>
        <begin position="164"/>
        <end position="195"/>
    </location>
</feature>
<dbReference type="GO" id="GO:0005744">
    <property type="term" value="C:TIM23 mitochondrial import inner membrane translocase complex"/>
    <property type="evidence" value="ECO:0007669"/>
    <property type="project" value="UniProtKB-UniRule"/>
</dbReference>
<proteinExistence type="inferred from homology"/>
<name>A0A3P7L6M4_DIBLA</name>
<keyword evidence="9 12" id="KW-0811">Translocation</keyword>
<evidence type="ECO:0000256" key="7">
    <source>
        <dbReference type="ARBA" id="ARBA00022946"/>
    </source>
</evidence>
<dbReference type="SUPFAM" id="SSF56784">
    <property type="entry name" value="HAD-like"/>
    <property type="match status" value="1"/>
</dbReference>
<keyword evidence="3 12" id="KW-0813">Transport</keyword>
<dbReference type="SMART" id="SM00577">
    <property type="entry name" value="CPDc"/>
    <property type="match status" value="1"/>
</dbReference>
<dbReference type="CDD" id="cd07521">
    <property type="entry name" value="HAD_FCP1-like"/>
    <property type="match status" value="1"/>
</dbReference>
<comment type="subcellular location">
    <subcellularLocation>
        <location evidence="1 12">Mitochondrion inner membrane</location>
        <topology evidence="1 12">Single-pass membrane protein</topology>
    </subcellularLocation>
</comment>
<dbReference type="PROSITE" id="PS50969">
    <property type="entry name" value="FCP1"/>
    <property type="match status" value="1"/>
</dbReference>
<keyword evidence="16" id="KW-1185">Reference proteome</keyword>
<protein>
    <recommendedName>
        <fullName evidence="12">Mitochondrial import inner membrane translocase subunit TIM50</fullName>
    </recommendedName>
</protein>
<evidence type="ECO:0000256" key="3">
    <source>
        <dbReference type="ARBA" id="ARBA00022448"/>
    </source>
</evidence>
<keyword evidence="13" id="KW-0175">Coiled coil</keyword>